<protein>
    <submittedName>
        <fullName evidence="2">Uncharacterized protein</fullName>
    </submittedName>
</protein>
<name>A0A2P6TDD6_CHLSO</name>
<sequence>MKPGSPDYMRELLSLAADGRVALDGKAAAYLVWGAAKTQLRSSEPELQRVVPLVFEHIDTMRANDMSSLIWGMGLLGIKPSSEQRGQLRNGLLPLLAQDSEGAMRMKDLTATAVGVSRLGLPTDIVASLVEAFEHRITSGAPVSLGEATRLVKVLPYLPGLTPSSPLPLAVFDCLLTNAHSPGAKLHSLADMAFAAGKMGCCFNGADVERLLSCAADKLGQNRGPQVHALLHGLGLMGLRASEQGPVTNEFVSECVDSQLTTQQQPQHMARLVSAVGALRAALPEDRLQRMLEELSANGLASLPEWQEEGQQQQEEAQEQHQQQEEEEATQQQQ</sequence>
<reference evidence="2 3" key="1">
    <citation type="journal article" date="2018" name="Plant J.">
        <title>Genome sequences of Chlorella sorokiniana UTEX 1602 and Micractinium conductrix SAG 241.80: implications to maltose excretion by a green alga.</title>
        <authorList>
            <person name="Arriola M.B."/>
            <person name="Velmurugan N."/>
            <person name="Zhang Y."/>
            <person name="Plunkett M.H."/>
            <person name="Hondzo H."/>
            <person name="Barney B.M."/>
        </authorList>
    </citation>
    <scope>NUCLEOTIDE SEQUENCE [LARGE SCALE GENOMIC DNA]</scope>
    <source>
        <strain evidence="3">UTEX 1602</strain>
    </source>
</reference>
<dbReference type="EMBL" id="LHPG02000022">
    <property type="protein sequence ID" value="PRW20656.1"/>
    <property type="molecule type" value="Genomic_DNA"/>
</dbReference>
<evidence type="ECO:0000256" key="1">
    <source>
        <dbReference type="SAM" id="MobiDB-lite"/>
    </source>
</evidence>
<dbReference type="OrthoDB" id="10439021at2759"/>
<accession>A0A2P6TDD6</accession>
<organism evidence="2 3">
    <name type="scientific">Chlorella sorokiniana</name>
    <name type="common">Freshwater green alga</name>
    <dbReference type="NCBI Taxonomy" id="3076"/>
    <lineage>
        <taxon>Eukaryota</taxon>
        <taxon>Viridiplantae</taxon>
        <taxon>Chlorophyta</taxon>
        <taxon>core chlorophytes</taxon>
        <taxon>Trebouxiophyceae</taxon>
        <taxon>Chlorellales</taxon>
        <taxon>Chlorellaceae</taxon>
        <taxon>Chlorella clade</taxon>
        <taxon>Chlorella</taxon>
    </lineage>
</organism>
<feature type="compositionally biased region" description="Acidic residues" evidence="1">
    <location>
        <begin position="325"/>
        <end position="334"/>
    </location>
</feature>
<proteinExistence type="predicted"/>
<dbReference type="Proteomes" id="UP000239899">
    <property type="component" value="Unassembled WGS sequence"/>
</dbReference>
<dbReference type="AlphaFoldDB" id="A0A2P6TDD6"/>
<feature type="region of interest" description="Disordered" evidence="1">
    <location>
        <begin position="299"/>
        <end position="334"/>
    </location>
</feature>
<comment type="caution">
    <text evidence="2">The sequence shown here is derived from an EMBL/GenBank/DDBJ whole genome shotgun (WGS) entry which is preliminary data.</text>
</comment>
<evidence type="ECO:0000313" key="3">
    <source>
        <dbReference type="Proteomes" id="UP000239899"/>
    </source>
</evidence>
<gene>
    <name evidence="2" type="ORF">C2E21_8715</name>
</gene>
<evidence type="ECO:0000313" key="2">
    <source>
        <dbReference type="EMBL" id="PRW20656.1"/>
    </source>
</evidence>
<keyword evidence="3" id="KW-1185">Reference proteome</keyword>